<dbReference type="AlphaFoldDB" id="A0A6H2A6R8"/>
<dbReference type="EMBL" id="MT144570">
    <property type="protein sequence ID" value="QJA55130.1"/>
    <property type="molecule type" value="Genomic_DNA"/>
</dbReference>
<proteinExistence type="predicted"/>
<dbReference type="EMBL" id="MT144721">
    <property type="protein sequence ID" value="QJH98187.1"/>
    <property type="molecule type" value="Genomic_DNA"/>
</dbReference>
<evidence type="ECO:0000313" key="1">
    <source>
        <dbReference type="EMBL" id="QJA55130.1"/>
    </source>
</evidence>
<accession>A0A6H2A6R8</accession>
<name>A0A6H2A6R8_9ZZZZ</name>
<reference evidence="1" key="1">
    <citation type="submission" date="2020-03" db="EMBL/GenBank/DDBJ databases">
        <title>The deep terrestrial virosphere.</title>
        <authorList>
            <person name="Holmfeldt K."/>
            <person name="Nilsson E."/>
            <person name="Simone D."/>
            <person name="Lopez-Fernandez M."/>
            <person name="Wu X."/>
            <person name="de Brujin I."/>
            <person name="Lundin D."/>
            <person name="Andersson A."/>
            <person name="Bertilsson S."/>
            <person name="Dopson M."/>
        </authorList>
    </citation>
    <scope>NUCLEOTIDE SEQUENCE</scope>
    <source>
        <strain evidence="1">TM448A07195</strain>
        <strain evidence="2">TM448B01247</strain>
    </source>
</reference>
<sequence length="134" mass="15621">MDKLIDKLKIELDEFRKMQVDNIKIPIITGMPGTHNNNSNIEEIVINRITEINKREIQLFELILLRGCIEDALGAVREDTAIDYILQDRYLQEQGKKKTFWQIAAKRNFNCGGLKVEDNRFMNKILCMIKQKPG</sequence>
<protein>
    <submittedName>
        <fullName evidence="1">Uncharacterized protein</fullName>
    </submittedName>
</protein>
<organism evidence="1">
    <name type="scientific">viral metagenome</name>
    <dbReference type="NCBI Taxonomy" id="1070528"/>
    <lineage>
        <taxon>unclassified sequences</taxon>
        <taxon>metagenomes</taxon>
        <taxon>organismal metagenomes</taxon>
    </lineage>
</organism>
<gene>
    <name evidence="1" type="ORF">TM448A07195_0005</name>
    <name evidence="2" type="ORF">TM448B01247_0006</name>
</gene>
<evidence type="ECO:0000313" key="2">
    <source>
        <dbReference type="EMBL" id="QJH98187.1"/>
    </source>
</evidence>